<dbReference type="InterPro" id="IPR036249">
    <property type="entry name" value="Thioredoxin-like_sf"/>
</dbReference>
<feature type="domain" description="KaiB" evidence="1">
    <location>
        <begin position="9"/>
        <end position="90"/>
    </location>
</feature>
<evidence type="ECO:0000259" key="1">
    <source>
        <dbReference type="SMART" id="SM01248"/>
    </source>
</evidence>
<accession>A0A5B8RGG1</accession>
<protein>
    <submittedName>
        <fullName evidence="2">Circadian clock protein KaiB</fullName>
    </submittedName>
</protein>
<name>A0A5B8RGG1_9ZZZZ</name>
<dbReference type="PANTHER" id="PTHR41709:SF2">
    <property type="entry name" value="CIRCADIAN CLOCK PROTEIN KAIB2"/>
    <property type="match status" value="1"/>
</dbReference>
<organism evidence="2">
    <name type="scientific">uncultured organism</name>
    <dbReference type="NCBI Taxonomy" id="155900"/>
    <lineage>
        <taxon>unclassified sequences</taxon>
        <taxon>environmental samples</taxon>
    </lineage>
</organism>
<gene>
    <name evidence="2" type="primary">kaiB_2</name>
    <name evidence="2" type="ORF">KBTEX_02924</name>
</gene>
<dbReference type="InterPro" id="IPR039022">
    <property type="entry name" value="KaiB-like"/>
</dbReference>
<sequence>MTADALSLRLYVAGDGPNSREAIANLEAIRRDYLAVPCEVEIIDVFETPQRALEEGVLLTPMLVVERAGSREMIVGSLSEPGRVLARIGLGRGAGP</sequence>
<reference evidence="2" key="1">
    <citation type="submission" date="2019-06" db="EMBL/GenBank/DDBJ databases">
        <authorList>
            <person name="Murdoch R.W."/>
            <person name="Fathepure B."/>
        </authorList>
    </citation>
    <scope>NUCLEOTIDE SEQUENCE</scope>
</reference>
<dbReference type="PANTHER" id="PTHR41709">
    <property type="entry name" value="KAIB-LIKE PROTEIN 1"/>
    <property type="match status" value="1"/>
</dbReference>
<dbReference type="InterPro" id="IPR011649">
    <property type="entry name" value="KaiB_domain"/>
</dbReference>
<dbReference type="CDD" id="cd02978">
    <property type="entry name" value="KaiB_like"/>
    <property type="match status" value="1"/>
</dbReference>
<dbReference type="SMART" id="SM01248">
    <property type="entry name" value="KaiB"/>
    <property type="match status" value="1"/>
</dbReference>
<dbReference type="SUPFAM" id="SSF52833">
    <property type="entry name" value="Thioredoxin-like"/>
    <property type="match status" value="1"/>
</dbReference>
<dbReference type="Gene3D" id="3.40.30.10">
    <property type="entry name" value="Glutaredoxin"/>
    <property type="match status" value="1"/>
</dbReference>
<dbReference type="Pfam" id="PF07689">
    <property type="entry name" value="KaiB"/>
    <property type="match status" value="1"/>
</dbReference>
<dbReference type="EMBL" id="MN079154">
    <property type="protein sequence ID" value="QEA06584.1"/>
    <property type="molecule type" value="Genomic_DNA"/>
</dbReference>
<evidence type="ECO:0000313" key="2">
    <source>
        <dbReference type="EMBL" id="QEA06584.1"/>
    </source>
</evidence>
<proteinExistence type="predicted"/>
<dbReference type="AlphaFoldDB" id="A0A5B8RGG1"/>